<proteinExistence type="predicted"/>
<organism evidence="1 2">
    <name type="scientific">Thalassiosira oceanica</name>
    <name type="common">Marine diatom</name>
    <dbReference type="NCBI Taxonomy" id="159749"/>
    <lineage>
        <taxon>Eukaryota</taxon>
        <taxon>Sar</taxon>
        <taxon>Stramenopiles</taxon>
        <taxon>Ochrophyta</taxon>
        <taxon>Bacillariophyta</taxon>
        <taxon>Coscinodiscophyceae</taxon>
        <taxon>Thalassiosirophycidae</taxon>
        <taxon>Thalassiosirales</taxon>
        <taxon>Thalassiosiraceae</taxon>
        <taxon>Thalassiosira</taxon>
    </lineage>
</organism>
<dbReference type="AlphaFoldDB" id="K0S582"/>
<evidence type="ECO:0000313" key="1">
    <source>
        <dbReference type="EMBL" id="EJK56081.1"/>
    </source>
</evidence>
<reference evidence="1 2" key="1">
    <citation type="journal article" date="2012" name="Genome Biol.">
        <title>Genome and low-iron response of an oceanic diatom adapted to chronic iron limitation.</title>
        <authorList>
            <person name="Lommer M."/>
            <person name="Specht M."/>
            <person name="Roy A.S."/>
            <person name="Kraemer L."/>
            <person name="Andreson R."/>
            <person name="Gutowska M.A."/>
            <person name="Wolf J."/>
            <person name="Bergner S.V."/>
            <person name="Schilhabel M.B."/>
            <person name="Klostermeier U.C."/>
            <person name="Beiko R.G."/>
            <person name="Rosenstiel P."/>
            <person name="Hippler M."/>
            <person name="Laroche J."/>
        </authorList>
    </citation>
    <scope>NUCLEOTIDE SEQUENCE [LARGE SCALE GENOMIC DNA]</scope>
    <source>
        <strain evidence="1 2">CCMP1005</strain>
    </source>
</reference>
<comment type="caution">
    <text evidence="1">The sequence shown here is derived from an EMBL/GenBank/DDBJ whole genome shotgun (WGS) entry which is preliminary data.</text>
</comment>
<name>K0S582_THAOC</name>
<accession>K0S582</accession>
<keyword evidence="2" id="KW-1185">Reference proteome</keyword>
<dbReference type="Proteomes" id="UP000266841">
    <property type="component" value="Unassembled WGS sequence"/>
</dbReference>
<evidence type="ECO:0000313" key="2">
    <source>
        <dbReference type="Proteomes" id="UP000266841"/>
    </source>
</evidence>
<gene>
    <name evidence="1" type="ORF">THAOC_24098</name>
</gene>
<dbReference type="InterPro" id="IPR036397">
    <property type="entry name" value="RNaseH_sf"/>
</dbReference>
<dbReference type="EMBL" id="AGNL01032482">
    <property type="protein sequence ID" value="EJK56081.1"/>
    <property type="molecule type" value="Genomic_DNA"/>
</dbReference>
<sequence length="91" mass="10068">MHQTVGNILRTVLNSNPNPSLKTAKEIVDDALATAMHAMRTNVATTLGSSPGSLVFARDMFLNVHKDLLPLNLENRLKVRSLLIRSILMEM</sequence>
<dbReference type="Gene3D" id="3.30.420.10">
    <property type="entry name" value="Ribonuclease H-like superfamily/Ribonuclease H"/>
    <property type="match status" value="1"/>
</dbReference>
<protein>
    <submittedName>
        <fullName evidence="1">Uncharacterized protein</fullName>
    </submittedName>
</protein>
<dbReference type="GO" id="GO:0003676">
    <property type="term" value="F:nucleic acid binding"/>
    <property type="evidence" value="ECO:0007669"/>
    <property type="project" value="InterPro"/>
</dbReference>